<organism evidence="1 2">
    <name type="scientific">Streptomyces corchorusii</name>
    <name type="common">Streptomyces chibaensis</name>
    <dbReference type="NCBI Taxonomy" id="1903"/>
    <lineage>
        <taxon>Bacteria</taxon>
        <taxon>Bacillati</taxon>
        <taxon>Actinomycetota</taxon>
        <taxon>Actinomycetes</taxon>
        <taxon>Kitasatosporales</taxon>
        <taxon>Streptomycetaceae</taxon>
        <taxon>Streptomyces</taxon>
    </lineage>
</organism>
<dbReference type="AlphaFoldDB" id="A0A101PRZ3"/>
<accession>A0A101PRZ3</accession>
<evidence type="ECO:0000313" key="2">
    <source>
        <dbReference type="Proteomes" id="UP000053398"/>
    </source>
</evidence>
<comment type="caution">
    <text evidence="1">The sequence shown here is derived from an EMBL/GenBank/DDBJ whole genome shotgun (WGS) entry which is preliminary data.</text>
</comment>
<dbReference type="EMBL" id="LMWP01000053">
    <property type="protein sequence ID" value="KUN16568.1"/>
    <property type="molecule type" value="Genomic_DNA"/>
</dbReference>
<keyword evidence="2" id="KW-1185">Reference proteome</keyword>
<proteinExistence type="predicted"/>
<gene>
    <name evidence="1" type="ORF">AQJ11_39155</name>
</gene>
<evidence type="ECO:0000313" key="1">
    <source>
        <dbReference type="EMBL" id="KUN16568.1"/>
    </source>
</evidence>
<reference evidence="1 2" key="1">
    <citation type="submission" date="2015-10" db="EMBL/GenBank/DDBJ databases">
        <title>Draft genome sequence of Streptomyces corchorusii DSM 40340, type strain for the species Streptomyces corchorusii.</title>
        <authorList>
            <person name="Ruckert C."/>
            <person name="Winkler A."/>
            <person name="Kalinowski J."/>
            <person name="Kampfer P."/>
            <person name="Glaeser S."/>
        </authorList>
    </citation>
    <scope>NUCLEOTIDE SEQUENCE [LARGE SCALE GENOMIC DNA]</scope>
    <source>
        <strain evidence="1 2">DSM 40340</strain>
    </source>
</reference>
<protein>
    <submittedName>
        <fullName evidence="1">Uncharacterized protein</fullName>
    </submittedName>
</protein>
<name>A0A101PRZ3_STRCK</name>
<sequence length="73" mass="7612">MVVAAQPSPSTESRTGQIANDEFRGLLAEATDLPEFGVEGVRVVSIHRAGMRGEGLQDDLATVRGAGPVHARG</sequence>
<dbReference type="Proteomes" id="UP000053398">
    <property type="component" value="Unassembled WGS sequence"/>
</dbReference>